<proteinExistence type="predicted"/>
<reference evidence="1" key="1">
    <citation type="submission" date="2021-10" db="EMBL/GenBank/DDBJ databases">
        <title>Streptomyces nigrumlapis sp.nov.,an antimicrobial producing actinobacterium isolated from Black Gobi rocks.</title>
        <authorList>
            <person name="Wen Y."/>
            <person name="Zhang W."/>
            <person name="Liu X.G."/>
        </authorList>
    </citation>
    <scope>NUCLEOTIDE SEQUENCE</scope>
    <source>
        <strain evidence="1">ST13-2-2</strain>
    </source>
</reference>
<dbReference type="InterPro" id="IPR006439">
    <property type="entry name" value="HAD-SF_hydro_IA"/>
</dbReference>
<dbReference type="Pfam" id="PF13419">
    <property type="entry name" value="HAD_2"/>
    <property type="match status" value="1"/>
</dbReference>
<name>A0ABY4MFC9_9ACTN</name>
<protein>
    <submittedName>
        <fullName evidence="1">HAD family phosphatase</fullName>
    </submittedName>
</protein>
<dbReference type="Gene3D" id="3.40.50.1000">
    <property type="entry name" value="HAD superfamily/HAD-like"/>
    <property type="match status" value="1"/>
</dbReference>
<dbReference type="SUPFAM" id="SSF56784">
    <property type="entry name" value="HAD-like"/>
    <property type="match status" value="1"/>
</dbReference>
<dbReference type="RefSeq" id="WP_248867274.1">
    <property type="nucleotide sequence ID" value="NZ_CP086322.1"/>
</dbReference>
<evidence type="ECO:0000313" key="2">
    <source>
        <dbReference type="Proteomes" id="UP000830115"/>
    </source>
</evidence>
<dbReference type="SFLD" id="SFLDG01135">
    <property type="entry name" value="C1.5.6:_HAD__Beta-PGM__Phospha"/>
    <property type="match status" value="1"/>
</dbReference>
<dbReference type="CDD" id="cd07505">
    <property type="entry name" value="HAD_BPGM-like"/>
    <property type="match status" value="1"/>
</dbReference>
<dbReference type="InterPro" id="IPR036412">
    <property type="entry name" value="HAD-like_sf"/>
</dbReference>
<dbReference type="SFLD" id="SFLDS00003">
    <property type="entry name" value="Haloacid_Dehalogenase"/>
    <property type="match status" value="1"/>
</dbReference>
<gene>
    <name evidence="1" type="ORF">K9S39_34895</name>
</gene>
<dbReference type="Gene3D" id="1.10.150.240">
    <property type="entry name" value="Putative phosphatase, domain 2"/>
    <property type="match status" value="1"/>
</dbReference>
<organism evidence="1 2">
    <name type="scientific">Streptomyces halobius</name>
    <dbReference type="NCBI Taxonomy" id="2879846"/>
    <lineage>
        <taxon>Bacteria</taxon>
        <taxon>Bacillati</taxon>
        <taxon>Actinomycetota</taxon>
        <taxon>Actinomycetes</taxon>
        <taxon>Kitasatosporales</taxon>
        <taxon>Streptomycetaceae</taxon>
        <taxon>Streptomyces</taxon>
    </lineage>
</organism>
<evidence type="ECO:0000313" key="1">
    <source>
        <dbReference type="EMBL" id="UQA96375.1"/>
    </source>
</evidence>
<sequence>MTSSIPAVGTRTAEAATLQAVFLDLDGTLVDTEDFWWEAEAEVFADLGHPLDDSHREVVVGGPMTRSAGYLLEATGATIGLAELSALLNARFLARIGRGVPLMPGARRLLAELAAHEVPTALVSASHRGIIDEMLHSLGPEHFRLTLAGDDLPRTKPHPDPYLTAAARLGVDPARCAVVEDTLTGVTSGEAAGCRVVAVPSVTPIPPATGRIIRDSLEEVDVPFLRALITESH</sequence>
<dbReference type="InterPro" id="IPR023198">
    <property type="entry name" value="PGP-like_dom2"/>
</dbReference>
<dbReference type="Proteomes" id="UP000830115">
    <property type="component" value="Chromosome"/>
</dbReference>
<dbReference type="SFLD" id="SFLDG01129">
    <property type="entry name" value="C1.5:_HAD__Beta-PGM__Phosphata"/>
    <property type="match status" value="1"/>
</dbReference>
<accession>A0ABY4MFC9</accession>
<dbReference type="EMBL" id="CP086322">
    <property type="protein sequence ID" value="UQA96375.1"/>
    <property type="molecule type" value="Genomic_DNA"/>
</dbReference>
<dbReference type="PANTHER" id="PTHR18901:SF38">
    <property type="entry name" value="PSEUDOURIDINE-5'-PHOSPHATASE"/>
    <property type="match status" value="1"/>
</dbReference>
<keyword evidence="2" id="KW-1185">Reference proteome</keyword>
<dbReference type="NCBIfam" id="TIGR01509">
    <property type="entry name" value="HAD-SF-IA-v3"/>
    <property type="match status" value="1"/>
</dbReference>
<dbReference type="InterPro" id="IPR041492">
    <property type="entry name" value="HAD_2"/>
</dbReference>
<dbReference type="InterPro" id="IPR023214">
    <property type="entry name" value="HAD_sf"/>
</dbReference>
<dbReference type="PANTHER" id="PTHR18901">
    <property type="entry name" value="2-DEOXYGLUCOSE-6-PHOSPHATE PHOSPHATASE 2"/>
    <property type="match status" value="1"/>
</dbReference>